<dbReference type="AlphaFoldDB" id="A0A9P6K966"/>
<keyword evidence="2" id="KW-1185">Reference proteome</keyword>
<proteinExistence type="predicted"/>
<dbReference type="Proteomes" id="UP000780801">
    <property type="component" value="Unassembled WGS sequence"/>
</dbReference>
<protein>
    <submittedName>
        <fullName evidence="1">Uncharacterized protein</fullName>
    </submittedName>
</protein>
<evidence type="ECO:0000313" key="2">
    <source>
        <dbReference type="Proteomes" id="UP000780801"/>
    </source>
</evidence>
<evidence type="ECO:0000313" key="1">
    <source>
        <dbReference type="EMBL" id="KAF9555578.1"/>
    </source>
</evidence>
<name>A0A9P6K966_9FUNG</name>
<organism evidence="1 2">
    <name type="scientific">Lunasporangiospora selenospora</name>
    <dbReference type="NCBI Taxonomy" id="979761"/>
    <lineage>
        <taxon>Eukaryota</taxon>
        <taxon>Fungi</taxon>
        <taxon>Fungi incertae sedis</taxon>
        <taxon>Mucoromycota</taxon>
        <taxon>Mortierellomycotina</taxon>
        <taxon>Mortierellomycetes</taxon>
        <taxon>Mortierellales</taxon>
        <taxon>Mortierellaceae</taxon>
        <taxon>Lunasporangiospora</taxon>
    </lineage>
</organism>
<gene>
    <name evidence="1" type="ORF">BGW38_009243</name>
</gene>
<comment type="caution">
    <text evidence="1">The sequence shown here is derived from an EMBL/GenBank/DDBJ whole genome shotgun (WGS) entry which is preliminary data.</text>
</comment>
<feature type="non-terminal residue" evidence="1">
    <location>
        <position position="1"/>
    </location>
</feature>
<dbReference type="EMBL" id="JAABOA010006706">
    <property type="protein sequence ID" value="KAF9555578.1"/>
    <property type="molecule type" value="Genomic_DNA"/>
</dbReference>
<reference evidence="1" key="1">
    <citation type="journal article" date="2020" name="Fungal Divers.">
        <title>Resolving the Mortierellaceae phylogeny through synthesis of multi-gene phylogenetics and phylogenomics.</title>
        <authorList>
            <person name="Vandepol N."/>
            <person name="Liber J."/>
            <person name="Desiro A."/>
            <person name="Na H."/>
            <person name="Kennedy M."/>
            <person name="Barry K."/>
            <person name="Grigoriev I.V."/>
            <person name="Miller A.N."/>
            <person name="O'Donnell K."/>
            <person name="Stajich J.E."/>
            <person name="Bonito G."/>
        </authorList>
    </citation>
    <scope>NUCLEOTIDE SEQUENCE</scope>
    <source>
        <strain evidence="1">KOD1015</strain>
    </source>
</reference>
<sequence>PFLVAAYAHSAKLICEHGLTKYAGHALVCFGLGYSSWYNHLDNAYEVGKLACKVSGENSDVIYLFNLSVQQYGEHVANCIMAMEKELASTDLAYNRAFHTGRLIHVVAAHFVMGRVHLRDCISSMIDLVNKHNKLDPMAYKFQLIRNLLQLIRILKGRKNPTSHEAIPDIKLFLDLEPPKTNPDGSPEEFVNIDLTLKVIGAFIYGQYDRISEITNSWHDDPISVINFECSWVTHVALTVVGLSLATLLRTEKDPEVRARMRRQLIGIRAKME</sequence>
<feature type="non-terminal residue" evidence="1">
    <location>
        <position position="273"/>
    </location>
</feature>
<accession>A0A9P6K966</accession>